<accession>A0A9Q3S1Z7</accession>
<dbReference type="EMBL" id="JAHVKP010000001">
    <property type="protein sequence ID" value="MBY6218481.1"/>
    <property type="molecule type" value="Genomic_DNA"/>
</dbReference>
<proteinExistence type="predicted"/>
<dbReference type="AlphaFoldDB" id="A0A9Q3S1Z7"/>
<comment type="caution">
    <text evidence="1">The sequence shown here is derived from an EMBL/GenBank/DDBJ whole genome shotgun (WGS) entry which is preliminary data.</text>
</comment>
<dbReference type="RefSeq" id="WP_221429118.1">
    <property type="nucleotide sequence ID" value="NZ_CP095080.1"/>
</dbReference>
<dbReference type="Proteomes" id="UP000824927">
    <property type="component" value="Unassembled WGS sequence"/>
</dbReference>
<sequence>MYDRKFFSTQLGKAALASIAMMTAFVALSSQIAVTTPMPLVASIDHVEIA</sequence>
<organism evidence="1 2">
    <name type="scientific">Qipengyuania aquimaris</name>
    <dbReference type="NCBI Taxonomy" id="255984"/>
    <lineage>
        <taxon>Bacteria</taxon>
        <taxon>Pseudomonadati</taxon>
        <taxon>Pseudomonadota</taxon>
        <taxon>Alphaproteobacteria</taxon>
        <taxon>Sphingomonadales</taxon>
        <taxon>Erythrobacteraceae</taxon>
        <taxon>Qipengyuania</taxon>
    </lineage>
</organism>
<reference evidence="1" key="1">
    <citation type="submission" date="2021-06" db="EMBL/GenBank/DDBJ databases">
        <title>50 bacteria genomes isolated from Dapeng, Shenzhen, China.</title>
        <authorList>
            <person name="Zheng W."/>
            <person name="Yu S."/>
            <person name="Huang Y."/>
        </authorList>
    </citation>
    <scope>NUCLEOTIDE SEQUENCE</scope>
    <source>
        <strain evidence="1">DP4N28-2</strain>
    </source>
</reference>
<evidence type="ECO:0000313" key="2">
    <source>
        <dbReference type="Proteomes" id="UP000824927"/>
    </source>
</evidence>
<evidence type="ECO:0000313" key="1">
    <source>
        <dbReference type="EMBL" id="MBY6218481.1"/>
    </source>
</evidence>
<gene>
    <name evidence="1" type="ORF">KUV31_09010</name>
</gene>
<name>A0A9Q3S1Z7_9SPHN</name>
<protein>
    <submittedName>
        <fullName evidence="1">Uncharacterized protein</fullName>
    </submittedName>
</protein>